<name>A0ABT2T9S6_9FIRM</name>
<dbReference type="SUPFAM" id="SSF109604">
    <property type="entry name" value="HD-domain/PDEase-like"/>
    <property type="match status" value="1"/>
</dbReference>
<dbReference type="Gene3D" id="1.10.3210.10">
    <property type="entry name" value="Hypothetical protein af1432"/>
    <property type="match status" value="1"/>
</dbReference>
<dbReference type="InterPro" id="IPR052194">
    <property type="entry name" value="MESH1"/>
</dbReference>
<evidence type="ECO:0000313" key="2">
    <source>
        <dbReference type="EMBL" id="MCU6747030.1"/>
    </source>
</evidence>
<feature type="domain" description="HD/PDEase" evidence="1">
    <location>
        <begin position="21"/>
        <end position="128"/>
    </location>
</feature>
<sequence length="189" mass="21646">MIDEAIEFATQAHAGQFRKGTKRPYIVHPIEVADIVATMTQDEEIICAAVLHDTIEDCEGVTEELLKEKFGERVASMVASESEDKTKSWEERKGATIVRLKSACRPVQMIGLADKLSNMRDIDRDYPTEGENLWKRFRMQSKSAIAWYYRGVQEALRQDFTGTEAYEEYCRLVEKNFGSDVEPFLICHP</sequence>
<evidence type="ECO:0000259" key="1">
    <source>
        <dbReference type="SMART" id="SM00471"/>
    </source>
</evidence>
<keyword evidence="3" id="KW-1185">Reference proteome</keyword>
<dbReference type="CDD" id="cd00077">
    <property type="entry name" value="HDc"/>
    <property type="match status" value="1"/>
</dbReference>
<evidence type="ECO:0000313" key="3">
    <source>
        <dbReference type="Proteomes" id="UP001652394"/>
    </source>
</evidence>
<reference evidence="2 3" key="1">
    <citation type="journal article" date="2021" name="ISME Commun">
        <title>Automated analysis of genomic sequences facilitates high-throughput and comprehensive description of bacteria.</title>
        <authorList>
            <person name="Hitch T.C.A."/>
        </authorList>
    </citation>
    <scope>NUCLEOTIDE SEQUENCE [LARGE SCALE GENOMIC DNA]</scope>
    <source>
        <strain evidence="2 3">H2_18</strain>
    </source>
</reference>
<dbReference type="PANTHER" id="PTHR46246">
    <property type="entry name" value="GUANOSINE-3',5'-BIS(DIPHOSPHATE) 3'-PYROPHOSPHOHYDROLASE MESH1"/>
    <property type="match status" value="1"/>
</dbReference>
<gene>
    <name evidence="2" type="ORF">OCV51_05080</name>
</gene>
<dbReference type="Proteomes" id="UP001652394">
    <property type="component" value="Unassembled WGS sequence"/>
</dbReference>
<dbReference type="PANTHER" id="PTHR46246:SF1">
    <property type="entry name" value="GUANOSINE-3',5'-BIS(DIPHOSPHATE) 3'-PYROPHOSPHOHYDROLASE MESH1"/>
    <property type="match status" value="1"/>
</dbReference>
<comment type="caution">
    <text evidence="2">The sequence shown here is derived from an EMBL/GenBank/DDBJ whole genome shotgun (WGS) entry which is preliminary data.</text>
</comment>
<organism evidence="2 3">
    <name type="scientific">Faecalicatena acetigenes</name>
    <dbReference type="NCBI Taxonomy" id="2981790"/>
    <lineage>
        <taxon>Bacteria</taxon>
        <taxon>Bacillati</taxon>
        <taxon>Bacillota</taxon>
        <taxon>Clostridia</taxon>
        <taxon>Lachnospirales</taxon>
        <taxon>Lachnospiraceae</taxon>
        <taxon>Faecalicatena</taxon>
    </lineage>
</organism>
<protein>
    <submittedName>
        <fullName evidence="2">HD domain-containing protein</fullName>
    </submittedName>
</protein>
<proteinExistence type="predicted"/>
<dbReference type="Pfam" id="PF13328">
    <property type="entry name" value="HD_4"/>
    <property type="match status" value="1"/>
</dbReference>
<dbReference type="InterPro" id="IPR003607">
    <property type="entry name" value="HD/PDEase_dom"/>
</dbReference>
<dbReference type="SMART" id="SM00471">
    <property type="entry name" value="HDc"/>
    <property type="match status" value="1"/>
</dbReference>
<dbReference type="RefSeq" id="WP_059066673.1">
    <property type="nucleotide sequence ID" value="NZ_JAOQJX010000005.1"/>
</dbReference>
<accession>A0ABT2T9S6</accession>
<dbReference type="EMBL" id="JAOQJX010000005">
    <property type="protein sequence ID" value="MCU6747030.1"/>
    <property type="molecule type" value="Genomic_DNA"/>
</dbReference>